<dbReference type="SMART" id="SM00028">
    <property type="entry name" value="TPR"/>
    <property type="match status" value="2"/>
</dbReference>
<evidence type="ECO:0000259" key="5">
    <source>
        <dbReference type="Pfam" id="PF13458"/>
    </source>
</evidence>
<dbReference type="InterPro" id="IPR028081">
    <property type="entry name" value="Leu-bd"/>
</dbReference>
<evidence type="ECO:0000256" key="4">
    <source>
        <dbReference type="SAM" id="SignalP"/>
    </source>
</evidence>
<gene>
    <name evidence="6" type="ORF">MNODULE_09315</name>
</gene>
<organism evidence="6 7">
    <name type="scientific">Candidatus Manganitrophus noduliformans</name>
    <dbReference type="NCBI Taxonomy" id="2606439"/>
    <lineage>
        <taxon>Bacteria</taxon>
        <taxon>Pseudomonadati</taxon>
        <taxon>Nitrospirota</taxon>
        <taxon>Nitrospiria</taxon>
        <taxon>Candidatus Troglogloeales</taxon>
        <taxon>Candidatus Manganitrophaceae</taxon>
        <taxon>Candidatus Manganitrophus</taxon>
    </lineage>
</organism>
<keyword evidence="3" id="KW-0802">TPR repeat</keyword>
<dbReference type="InterPro" id="IPR019734">
    <property type="entry name" value="TPR_rpt"/>
</dbReference>
<dbReference type="PANTHER" id="PTHR30483">
    <property type="entry name" value="LEUCINE-SPECIFIC-BINDING PROTEIN"/>
    <property type="match status" value="1"/>
</dbReference>
<comment type="similarity">
    <text evidence="1">Belongs to the leucine-binding protein family.</text>
</comment>
<evidence type="ECO:0000256" key="3">
    <source>
        <dbReference type="PROSITE-ProRule" id="PRU00339"/>
    </source>
</evidence>
<reference evidence="6 7" key="1">
    <citation type="journal article" date="2020" name="Nature">
        <title>Bacterial chemolithoautotrophy via manganese oxidation.</title>
        <authorList>
            <person name="Yu H."/>
            <person name="Leadbetter J.R."/>
        </authorList>
    </citation>
    <scope>NUCLEOTIDE SEQUENCE [LARGE SCALE GENOMIC DNA]</scope>
    <source>
        <strain evidence="6 7">Mn-1</strain>
    </source>
</reference>
<proteinExistence type="inferred from homology"/>
<sequence>MAKRSFFLSLVLLLLFPPAGMGQGSSRADLPPASNQSAPLDGAVPPISPEEKALFDQAASAAASGNAEAALPSFEQFVLRFPDSTLLPDVYLALGQLYSKRGEMKRAIDALKTILDRFPKHPRADTARLQLSDFYLMLGDLRETMDLWIDLPDQESSKMLIYEQVAQAYLDRNEFLEALRVLMKKKELIVDPVASGAVREAITSILREKLPEKELQMVLKEYGSAFPADEAMVRLIGIYDSRGDYYREEREIKRFLSVFPNHLFAGEARRLIGRIREKIKAHRFLLGVALPLSGQLAPFGNNALNGVQLALQQFKEALPGASVGLVVRDLDEDGSRSQQSLEEWIDEFRPIAMVGPLLSREVDRIAPVAERADLVLITPAATAARLPSLGKSVFRNAITARFQCRSIAEYAVTQMNLMRFAILFPKEGLGTEWVRCFSEAVSRLGGEVVHAEPYPVDATDFTATIRRLKEADLKKDGVVEIVQEGRRKREVSYTPGFDAIFLPGDAGKAGLMIPQLVFHNIQDVPLLGTSGWNTPEFLKLVGPYAEGATFIDGFFAGSPDPMVRKFVGQYRAKFQQEPDLFAAQAFDAARLVLAALEGGALTSRDVKTALANTKDFQGVSGLVSEIRDGEVLKKPILIQVQKGKLVQVN</sequence>
<dbReference type="PROSITE" id="PS50005">
    <property type="entry name" value="TPR"/>
    <property type="match status" value="1"/>
</dbReference>
<evidence type="ECO:0000313" key="6">
    <source>
        <dbReference type="EMBL" id="NKE70937.1"/>
    </source>
</evidence>
<evidence type="ECO:0000256" key="2">
    <source>
        <dbReference type="ARBA" id="ARBA00022729"/>
    </source>
</evidence>
<dbReference type="SUPFAM" id="SSF53822">
    <property type="entry name" value="Periplasmic binding protein-like I"/>
    <property type="match status" value="1"/>
</dbReference>
<dbReference type="InterPro" id="IPR011990">
    <property type="entry name" value="TPR-like_helical_dom_sf"/>
</dbReference>
<dbReference type="SUPFAM" id="SSF48452">
    <property type="entry name" value="TPR-like"/>
    <property type="match status" value="1"/>
</dbReference>
<dbReference type="AlphaFoldDB" id="A0A7X6DPI6"/>
<feature type="domain" description="Leucine-binding protein" evidence="5">
    <location>
        <begin position="286"/>
        <end position="639"/>
    </location>
</feature>
<dbReference type="RefSeq" id="WP_168059284.1">
    <property type="nucleotide sequence ID" value="NZ_VTOW01000002.1"/>
</dbReference>
<dbReference type="InterPro" id="IPR028082">
    <property type="entry name" value="Peripla_BP_I"/>
</dbReference>
<name>A0A7X6DPI6_9BACT</name>
<feature type="signal peptide" evidence="4">
    <location>
        <begin position="1"/>
        <end position="21"/>
    </location>
</feature>
<dbReference type="Gene3D" id="3.40.50.2300">
    <property type="match status" value="2"/>
</dbReference>
<dbReference type="Proteomes" id="UP000534783">
    <property type="component" value="Unassembled WGS sequence"/>
</dbReference>
<dbReference type="Gene3D" id="1.25.40.10">
    <property type="entry name" value="Tetratricopeptide repeat domain"/>
    <property type="match status" value="1"/>
</dbReference>
<dbReference type="Pfam" id="PF13458">
    <property type="entry name" value="Peripla_BP_6"/>
    <property type="match status" value="1"/>
</dbReference>
<comment type="caution">
    <text evidence="6">The sequence shown here is derived from an EMBL/GenBank/DDBJ whole genome shotgun (WGS) entry which is preliminary data.</text>
</comment>
<feature type="chain" id="PRO_5030561472" evidence="4">
    <location>
        <begin position="22"/>
        <end position="649"/>
    </location>
</feature>
<keyword evidence="2 4" id="KW-0732">Signal</keyword>
<evidence type="ECO:0000313" key="7">
    <source>
        <dbReference type="Proteomes" id="UP000534783"/>
    </source>
</evidence>
<dbReference type="Pfam" id="PF14559">
    <property type="entry name" value="TPR_19"/>
    <property type="match status" value="1"/>
</dbReference>
<feature type="repeat" description="TPR" evidence="3">
    <location>
        <begin position="88"/>
        <end position="121"/>
    </location>
</feature>
<dbReference type="InterPro" id="IPR051010">
    <property type="entry name" value="BCAA_transport"/>
</dbReference>
<dbReference type="EMBL" id="VTOW01000002">
    <property type="protein sequence ID" value="NKE70937.1"/>
    <property type="molecule type" value="Genomic_DNA"/>
</dbReference>
<evidence type="ECO:0000256" key="1">
    <source>
        <dbReference type="ARBA" id="ARBA00010062"/>
    </source>
</evidence>
<dbReference type="PANTHER" id="PTHR30483:SF6">
    <property type="entry name" value="PERIPLASMIC BINDING PROTEIN OF ABC TRANSPORTER FOR NATURAL AMINO ACIDS"/>
    <property type="match status" value="1"/>
</dbReference>
<keyword evidence="7" id="KW-1185">Reference proteome</keyword>
<accession>A0A7X6DPI6</accession>
<protein>
    <submittedName>
        <fullName evidence="6">ABC transporter substrate-binding protein</fullName>
    </submittedName>
</protein>